<evidence type="ECO:0000313" key="2">
    <source>
        <dbReference type="Proteomes" id="UP001629953"/>
    </source>
</evidence>
<dbReference type="EMBL" id="JBEQCT010000004">
    <property type="protein sequence ID" value="MFM2485450.1"/>
    <property type="molecule type" value="Genomic_DNA"/>
</dbReference>
<name>A0ABW9G703_9GAMM</name>
<accession>A0ABW9G703</accession>
<evidence type="ECO:0000313" key="1">
    <source>
        <dbReference type="EMBL" id="MFM2485450.1"/>
    </source>
</evidence>
<protein>
    <submittedName>
        <fullName evidence="1">Uncharacterized protein</fullName>
    </submittedName>
</protein>
<reference evidence="1 2" key="1">
    <citation type="journal article" date="2013" name="Int. J. Syst. Evol. Microbiol.">
        <title>Celerinatantimonas yamalensis sp. nov., a cold-adapted diazotrophic bacterium from a cold permafrost brine.</title>
        <authorList>
            <person name="Shcherbakova V."/>
            <person name="Chuvilskaya N."/>
            <person name="Rivkina E."/>
            <person name="Demidov N."/>
            <person name="Uchaeva V."/>
            <person name="Suetin S."/>
            <person name="Suzina N."/>
            <person name="Gilichinsky D."/>
        </authorList>
    </citation>
    <scope>NUCLEOTIDE SEQUENCE [LARGE SCALE GENOMIC DNA]</scope>
    <source>
        <strain evidence="1 2">C7</strain>
    </source>
</reference>
<keyword evidence="2" id="KW-1185">Reference proteome</keyword>
<comment type="caution">
    <text evidence="1">The sequence shown here is derived from an EMBL/GenBank/DDBJ whole genome shotgun (WGS) entry which is preliminary data.</text>
</comment>
<organism evidence="1 2">
    <name type="scientific">Celerinatantimonas yamalensis</name>
    <dbReference type="NCBI Taxonomy" id="559956"/>
    <lineage>
        <taxon>Bacteria</taxon>
        <taxon>Pseudomonadati</taxon>
        <taxon>Pseudomonadota</taxon>
        <taxon>Gammaproteobacteria</taxon>
        <taxon>Celerinatantimonadaceae</taxon>
        <taxon>Celerinatantimonas</taxon>
    </lineage>
</organism>
<sequence length="55" mass="5784">MVNSGCWGNMDQSTLRIAIAISAGDMHRTILTACCPAAIASSVANEQVSTARQYP</sequence>
<gene>
    <name evidence="1" type="ORF">ABUE30_10325</name>
</gene>
<dbReference type="Proteomes" id="UP001629953">
    <property type="component" value="Unassembled WGS sequence"/>
</dbReference>
<proteinExistence type="predicted"/>
<dbReference type="RefSeq" id="WP_408623685.1">
    <property type="nucleotide sequence ID" value="NZ_JBEQCT010000004.1"/>
</dbReference>